<keyword evidence="2" id="KW-1185">Reference proteome</keyword>
<reference evidence="1 2" key="1">
    <citation type="submission" date="2020-08" db="EMBL/GenBank/DDBJ databases">
        <title>Genomic Encyclopedia of Type Strains, Phase IV (KMG-IV): sequencing the most valuable type-strain genomes for metagenomic binning, comparative biology and taxonomic classification.</title>
        <authorList>
            <person name="Goeker M."/>
        </authorList>
    </citation>
    <scope>NUCLEOTIDE SEQUENCE [LARGE SCALE GENOMIC DNA]</scope>
    <source>
        <strain evidence="1 2">DSM 19612</strain>
    </source>
</reference>
<dbReference type="Proteomes" id="UP000581688">
    <property type="component" value="Unassembled WGS sequence"/>
</dbReference>
<comment type="caution">
    <text evidence="1">The sequence shown here is derived from an EMBL/GenBank/DDBJ whole genome shotgun (WGS) entry which is preliminary data.</text>
</comment>
<organism evidence="1 2">
    <name type="scientific">Salirhabdus euzebyi</name>
    <dbReference type="NCBI Taxonomy" id="394506"/>
    <lineage>
        <taxon>Bacteria</taxon>
        <taxon>Bacillati</taxon>
        <taxon>Bacillota</taxon>
        <taxon>Bacilli</taxon>
        <taxon>Bacillales</taxon>
        <taxon>Bacillaceae</taxon>
        <taxon>Salirhabdus</taxon>
    </lineage>
</organism>
<proteinExistence type="predicted"/>
<evidence type="ECO:0000313" key="1">
    <source>
        <dbReference type="EMBL" id="MBB6454572.1"/>
    </source>
</evidence>
<dbReference type="EMBL" id="JACHGH010000010">
    <property type="protein sequence ID" value="MBB6454572.1"/>
    <property type="molecule type" value="Genomic_DNA"/>
</dbReference>
<name>A0A841Q8G5_9BACI</name>
<sequence>MKKNKKKIFGLIGAIFTVLFLSGFVFTSTYVQIFCSNDLIYEKKVEKNDHLEIMYEHSLYKVKQKERFIINKNKFILNEMVFGNYLALDYYDHNSKGKYFKDSKGNYHLIGMNYSMEKIEFMNANFSDHIVKLADETINLGKKASKGKIIVITIENKPIFLHFIKGR</sequence>
<gene>
    <name evidence="1" type="ORF">HNQ94_003061</name>
</gene>
<evidence type="ECO:0000313" key="2">
    <source>
        <dbReference type="Proteomes" id="UP000581688"/>
    </source>
</evidence>
<dbReference type="AlphaFoldDB" id="A0A841Q8G5"/>
<evidence type="ECO:0008006" key="3">
    <source>
        <dbReference type="Google" id="ProtNLM"/>
    </source>
</evidence>
<accession>A0A841Q8G5</accession>
<protein>
    <recommendedName>
        <fullName evidence="3">DUF1850 domain-containing protein</fullName>
    </recommendedName>
</protein>
<dbReference type="RefSeq" id="WP_174496964.1">
    <property type="nucleotide sequence ID" value="NZ_CADDWK010000010.1"/>
</dbReference>